<dbReference type="AlphaFoldDB" id="A0A0G0PPD6"/>
<evidence type="ECO:0008006" key="3">
    <source>
        <dbReference type="Google" id="ProtNLM"/>
    </source>
</evidence>
<proteinExistence type="predicted"/>
<organism evidence="1 2">
    <name type="scientific">Candidatus Woesebacteria bacterium GW2011_GWA1_39_8</name>
    <dbReference type="NCBI Taxonomy" id="1618552"/>
    <lineage>
        <taxon>Bacteria</taxon>
        <taxon>Candidatus Woeseibacteriota</taxon>
    </lineage>
</organism>
<dbReference type="EMBL" id="LBXL01000015">
    <property type="protein sequence ID" value="KKR30034.1"/>
    <property type="molecule type" value="Genomic_DNA"/>
</dbReference>
<name>A0A0G0PPD6_9BACT</name>
<protein>
    <recommendedName>
        <fullName evidence="3">HD domain-containing protein</fullName>
    </recommendedName>
</protein>
<dbReference type="Gene3D" id="1.10.3210.10">
    <property type="entry name" value="Hypothetical protein af1432"/>
    <property type="match status" value="1"/>
</dbReference>
<accession>A0A0G0PPD6</accession>
<dbReference type="Proteomes" id="UP000034793">
    <property type="component" value="Unassembled WGS sequence"/>
</dbReference>
<evidence type="ECO:0000313" key="2">
    <source>
        <dbReference type="Proteomes" id="UP000034793"/>
    </source>
</evidence>
<gene>
    <name evidence="1" type="ORF">UT61_C0015G0013</name>
</gene>
<evidence type="ECO:0000313" key="1">
    <source>
        <dbReference type="EMBL" id="KKR30034.1"/>
    </source>
</evidence>
<comment type="caution">
    <text evidence="1">The sequence shown here is derived from an EMBL/GenBank/DDBJ whole genome shotgun (WGS) entry which is preliminary data.</text>
</comment>
<reference evidence="1 2" key="1">
    <citation type="journal article" date="2015" name="Nature">
        <title>rRNA introns, odd ribosomes, and small enigmatic genomes across a large radiation of phyla.</title>
        <authorList>
            <person name="Brown C.T."/>
            <person name="Hug L.A."/>
            <person name="Thomas B.C."/>
            <person name="Sharon I."/>
            <person name="Castelle C.J."/>
            <person name="Singh A."/>
            <person name="Wilkins M.J."/>
            <person name="Williams K.H."/>
            <person name="Banfield J.F."/>
        </authorList>
    </citation>
    <scope>NUCLEOTIDE SEQUENCE [LARGE SCALE GENOMIC DNA]</scope>
</reference>
<sequence>MLRVAGVASVIAENFKEKLDNKAVISAGLIHDLGNMAKIKLDAFPEFAQPLGVSYWEKVLTEFKQKYGSDDYTATYKILKDLGVSETIYDLVQSLEFAKAPSTAQGNNLELKICLYSDSRVSPHGVVSLRDRLEEVKERFIRNKGISEKKFNQIAESLYEIEKQIFAYCKIIPEDITEEKVRPFIEELKYFEIETSKSPAVA</sequence>
<dbReference type="SUPFAM" id="SSF109604">
    <property type="entry name" value="HD-domain/PDEase-like"/>
    <property type="match status" value="1"/>
</dbReference>